<feature type="compositionally biased region" description="Low complexity" evidence="1">
    <location>
        <begin position="309"/>
        <end position="321"/>
    </location>
</feature>
<accession>A0ABW6RHX4</accession>
<dbReference type="Pfam" id="PF21836">
    <property type="entry name" value="DUF6895"/>
    <property type="match status" value="1"/>
</dbReference>
<keyword evidence="4" id="KW-1185">Reference proteome</keyword>
<dbReference type="Proteomes" id="UP001601976">
    <property type="component" value="Unassembled WGS sequence"/>
</dbReference>
<evidence type="ECO:0000256" key="1">
    <source>
        <dbReference type="SAM" id="MobiDB-lite"/>
    </source>
</evidence>
<feature type="domain" description="DUF6895" evidence="2">
    <location>
        <begin position="24"/>
        <end position="300"/>
    </location>
</feature>
<protein>
    <submittedName>
        <fullName evidence="3">DUF6895 family protein</fullName>
    </submittedName>
</protein>
<dbReference type="EMBL" id="JBIAPK010000005">
    <property type="protein sequence ID" value="MFF3340581.1"/>
    <property type="molecule type" value="Genomic_DNA"/>
</dbReference>
<evidence type="ECO:0000313" key="3">
    <source>
        <dbReference type="EMBL" id="MFF3340581.1"/>
    </source>
</evidence>
<proteinExistence type="predicted"/>
<organism evidence="3 4">
    <name type="scientific">Streptomyces flavidovirens</name>
    <dbReference type="NCBI Taxonomy" id="67298"/>
    <lineage>
        <taxon>Bacteria</taxon>
        <taxon>Bacillati</taxon>
        <taxon>Actinomycetota</taxon>
        <taxon>Actinomycetes</taxon>
        <taxon>Kitasatosporales</taxon>
        <taxon>Streptomycetaceae</taxon>
        <taxon>Streptomyces</taxon>
    </lineage>
</organism>
<sequence length="331" mass="36279">MTATADRGVGHAAAATLLDRMVHDSLRWLDGARPQFRLPPDVATDADPDLTLKPLGELAELTHLIRTSHPRADIRAAADGLFTFAWNETREGELFAELVRGEPHATYPLEIYGVFAYAGLRNTAVEAILPTITGLRSWRVAREDHTRTLSVLDAERRTGLRQHADFDTVLGLTGLGLMAEPWALDRMAVYGITHDVFHLTDWGRERRRVPAALADYLRLWLPSWLDSWLEEQLWDLVGELLAVAACLPSAPYDPVAWQRLAEAQTADGSVPEMGAAPESGDGTEVFKACYHSTLVTAFAGTLARTGLEESAAAEAGQAVAGRTRYKSEEPS</sequence>
<feature type="region of interest" description="Disordered" evidence="1">
    <location>
        <begin position="309"/>
        <end position="331"/>
    </location>
</feature>
<gene>
    <name evidence="3" type="ORF">ACFYWW_17870</name>
</gene>
<name>A0ABW6RHX4_9ACTN</name>
<evidence type="ECO:0000259" key="2">
    <source>
        <dbReference type="Pfam" id="PF21836"/>
    </source>
</evidence>
<dbReference type="InterPro" id="IPR054190">
    <property type="entry name" value="DUF6895"/>
</dbReference>
<comment type="caution">
    <text evidence="3">The sequence shown here is derived from an EMBL/GenBank/DDBJ whole genome shotgun (WGS) entry which is preliminary data.</text>
</comment>
<evidence type="ECO:0000313" key="4">
    <source>
        <dbReference type="Proteomes" id="UP001601976"/>
    </source>
</evidence>
<reference evidence="3 4" key="1">
    <citation type="submission" date="2024-10" db="EMBL/GenBank/DDBJ databases">
        <title>The Natural Products Discovery Center: Release of the First 8490 Sequenced Strains for Exploring Actinobacteria Biosynthetic Diversity.</title>
        <authorList>
            <person name="Kalkreuter E."/>
            <person name="Kautsar S.A."/>
            <person name="Yang D."/>
            <person name="Bader C.D."/>
            <person name="Teijaro C.N."/>
            <person name="Fluegel L."/>
            <person name="Davis C.M."/>
            <person name="Simpson J.R."/>
            <person name="Lauterbach L."/>
            <person name="Steele A.D."/>
            <person name="Gui C."/>
            <person name="Meng S."/>
            <person name="Li G."/>
            <person name="Viehrig K."/>
            <person name="Ye F."/>
            <person name="Su P."/>
            <person name="Kiefer A.F."/>
            <person name="Nichols A."/>
            <person name="Cepeda A.J."/>
            <person name="Yan W."/>
            <person name="Fan B."/>
            <person name="Jiang Y."/>
            <person name="Adhikari A."/>
            <person name="Zheng C.-J."/>
            <person name="Schuster L."/>
            <person name="Cowan T.M."/>
            <person name="Smanski M.J."/>
            <person name="Chevrette M.G."/>
            <person name="De Carvalho L.P.S."/>
            <person name="Shen B."/>
        </authorList>
    </citation>
    <scope>NUCLEOTIDE SEQUENCE [LARGE SCALE GENOMIC DNA]</scope>
    <source>
        <strain evidence="3 4">NPDC003029</strain>
    </source>
</reference>
<dbReference type="RefSeq" id="WP_355718600.1">
    <property type="nucleotide sequence ID" value="NZ_JBEXNP010000006.1"/>
</dbReference>